<organism evidence="2 3">
    <name type="scientific">Caldibacillus debilis GB1</name>
    <dbReference type="NCBI Taxonomy" id="1339248"/>
    <lineage>
        <taxon>Bacteria</taxon>
        <taxon>Bacillati</taxon>
        <taxon>Bacillota</taxon>
        <taxon>Bacilli</taxon>
        <taxon>Bacillales</taxon>
        <taxon>Bacillaceae</taxon>
        <taxon>Caldibacillus</taxon>
    </lineage>
</organism>
<gene>
    <name evidence="2" type="ORF">Cdeb_01357</name>
</gene>
<dbReference type="EMBL" id="AZRV01000035">
    <property type="protein sequence ID" value="RKO61862.1"/>
    <property type="molecule type" value="Genomic_DNA"/>
</dbReference>
<protein>
    <recommendedName>
        <fullName evidence="4">TadE-like protein</fullName>
    </recommendedName>
</protein>
<dbReference type="AlphaFoldDB" id="A0A420VDU0"/>
<accession>A0A420VDU0</accession>
<feature type="transmembrane region" description="Helical" evidence="1">
    <location>
        <begin position="20"/>
        <end position="43"/>
    </location>
</feature>
<evidence type="ECO:0008006" key="4">
    <source>
        <dbReference type="Google" id="ProtNLM"/>
    </source>
</evidence>
<evidence type="ECO:0000313" key="2">
    <source>
        <dbReference type="EMBL" id="RKO61862.1"/>
    </source>
</evidence>
<dbReference type="Proteomes" id="UP000286235">
    <property type="component" value="Unassembled WGS sequence"/>
</dbReference>
<dbReference type="RefSeq" id="WP_120669344.1">
    <property type="nucleotide sequence ID" value="NZ_AZRV01000035.1"/>
</dbReference>
<name>A0A420VDU0_9BACI</name>
<evidence type="ECO:0000313" key="3">
    <source>
        <dbReference type="Proteomes" id="UP000286235"/>
    </source>
</evidence>
<reference evidence="2 3" key="1">
    <citation type="submission" date="2013-12" db="EMBL/GenBank/DDBJ databases">
        <title>Genome and proteome characterization of Caldibacillus debilis GB1 derived from a cellulolytic aero-tolerant co-culture.</title>
        <authorList>
            <person name="Wushke S.T."/>
            <person name="Zhang X."/>
            <person name="Fristensky B."/>
            <person name="Wilkins J.A."/>
            <person name="Levin D.B."/>
            <person name="Sparling R."/>
        </authorList>
    </citation>
    <scope>NUCLEOTIDE SEQUENCE [LARGE SCALE GENOMIC DNA]</scope>
    <source>
        <strain evidence="2 3">GB1</strain>
    </source>
</reference>
<keyword evidence="3" id="KW-1185">Reference proteome</keyword>
<proteinExistence type="predicted"/>
<keyword evidence="1" id="KW-1133">Transmembrane helix</keyword>
<keyword evidence="1" id="KW-0472">Membrane</keyword>
<sequence length="181" mass="20412">MEIVRKWKRRLTDESGSMFLEYVIGSLMFVVFVAFCLDLLGIAARHQLIGQEIGYIARILSVQSGTTAETPHGFPGGERAYLTSSEILDRMEKVAKAAGFRDGEWELYVEETDANGNVVRSGVLTDKSNFQCDYLNKISVQFRGSYRWGNSAVSGIPGIHRKQQMNVERIVMAEYLRNYDG</sequence>
<keyword evidence="1" id="KW-0812">Transmembrane</keyword>
<evidence type="ECO:0000256" key="1">
    <source>
        <dbReference type="SAM" id="Phobius"/>
    </source>
</evidence>
<comment type="caution">
    <text evidence="2">The sequence shown here is derived from an EMBL/GenBank/DDBJ whole genome shotgun (WGS) entry which is preliminary data.</text>
</comment>